<dbReference type="EMBL" id="BAABME010004248">
    <property type="protein sequence ID" value="GAA0161693.1"/>
    <property type="molecule type" value="Genomic_DNA"/>
</dbReference>
<evidence type="ECO:0000256" key="6">
    <source>
        <dbReference type="ARBA" id="ARBA00022801"/>
    </source>
</evidence>
<accession>A0AAV3QDI1</accession>
<dbReference type="SUPFAM" id="SSF81606">
    <property type="entry name" value="PP2C-like"/>
    <property type="match status" value="1"/>
</dbReference>
<keyword evidence="5" id="KW-0479">Metal-binding</keyword>
<evidence type="ECO:0000256" key="12">
    <source>
        <dbReference type="SAM" id="MobiDB-lite"/>
    </source>
</evidence>
<keyword evidence="6" id="KW-0378">Hydrolase</keyword>
<feature type="region of interest" description="Disordered" evidence="12">
    <location>
        <begin position="20"/>
        <end position="67"/>
    </location>
</feature>
<keyword evidence="15" id="KW-1185">Reference proteome</keyword>
<feature type="compositionally biased region" description="Acidic residues" evidence="12">
    <location>
        <begin position="35"/>
        <end position="55"/>
    </location>
</feature>
<keyword evidence="7" id="KW-0460">Magnesium</keyword>
<evidence type="ECO:0000313" key="14">
    <source>
        <dbReference type="EMBL" id="GAA0161693.1"/>
    </source>
</evidence>
<evidence type="ECO:0000256" key="2">
    <source>
        <dbReference type="ARBA" id="ARBA00001946"/>
    </source>
</evidence>
<dbReference type="GO" id="GO:0004722">
    <property type="term" value="F:protein serine/threonine phosphatase activity"/>
    <property type="evidence" value="ECO:0007669"/>
    <property type="project" value="UniProtKB-EC"/>
</dbReference>
<comment type="catalytic activity">
    <reaction evidence="11">
        <text>O-phospho-L-threonyl-[protein] + H2O = L-threonyl-[protein] + phosphate</text>
        <dbReference type="Rhea" id="RHEA:47004"/>
        <dbReference type="Rhea" id="RHEA-COMP:11060"/>
        <dbReference type="Rhea" id="RHEA-COMP:11605"/>
        <dbReference type="ChEBI" id="CHEBI:15377"/>
        <dbReference type="ChEBI" id="CHEBI:30013"/>
        <dbReference type="ChEBI" id="CHEBI:43474"/>
        <dbReference type="ChEBI" id="CHEBI:61977"/>
        <dbReference type="EC" id="3.1.3.16"/>
    </reaction>
</comment>
<evidence type="ECO:0000259" key="13">
    <source>
        <dbReference type="PROSITE" id="PS51746"/>
    </source>
</evidence>
<evidence type="ECO:0000256" key="10">
    <source>
        <dbReference type="ARBA" id="ARBA00047761"/>
    </source>
</evidence>
<comment type="cofactor">
    <cofactor evidence="1">
        <name>Mn(2+)</name>
        <dbReference type="ChEBI" id="CHEBI:29035"/>
    </cofactor>
</comment>
<dbReference type="CDD" id="cd00143">
    <property type="entry name" value="PP2Cc"/>
    <property type="match status" value="1"/>
</dbReference>
<dbReference type="InterPro" id="IPR036457">
    <property type="entry name" value="PPM-type-like_dom_sf"/>
</dbReference>
<dbReference type="GO" id="GO:0046872">
    <property type="term" value="F:metal ion binding"/>
    <property type="evidence" value="ECO:0007669"/>
    <property type="project" value="UniProtKB-KW"/>
</dbReference>
<evidence type="ECO:0000256" key="3">
    <source>
        <dbReference type="ARBA" id="ARBA00006702"/>
    </source>
</evidence>
<comment type="catalytic activity">
    <reaction evidence="10">
        <text>O-phospho-L-seryl-[protein] + H2O = L-seryl-[protein] + phosphate</text>
        <dbReference type="Rhea" id="RHEA:20629"/>
        <dbReference type="Rhea" id="RHEA-COMP:9863"/>
        <dbReference type="Rhea" id="RHEA-COMP:11604"/>
        <dbReference type="ChEBI" id="CHEBI:15377"/>
        <dbReference type="ChEBI" id="CHEBI:29999"/>
        <dbReference type="ChEBI" id="CHEBI:43474"/>
        <dbReference type="ChEBI" id="CHEBI:83421"/>
        <dbReference type="EC" id="3.1.3.16"/>
    </reaction>
</comment>
<sequence length="314" mass="34814">MLIYDISQEKVRREDQVVIEHNYDDEGEIINHEDGEGDEEEEDTAREQEDADDDEKGNVVVEEDSTHSRNDLILSHGSHSVEGLVTMTKTIDHHHKLGLFAIFDGHYGKDVAEYLQGHLFDNILRQDDFFENPETAMRRAYKETDAEILENVVGSRGGSTSVTAIIIPEKKQLIVSHIGDSRAVVCRNGEGSAITHDHTPEKEKDLVESKGGFVLKKPGNVPQVDGQLAMSRAFGDAKVKDHISAKPDVFIGKVDEDIEYLILASDGLWKVMSNQDAVECIKGMKKGDAAAKTLVEEAVERGSKDDISCVVLVF</sequence>
<protein>
    <recommendedName>
        <fullName evidence="4">protein-serine/threonine phosphatase</fullName>
        <ecNumber evidence="4">3.1.3.16</ecNumber>
    </recommendedName>
</protein>
<evidence type="ECO:0000256" key="9">
    <source>
        <dbReference type="ARBA" id="ARBA00023211"/>
    </source>
</evidence>
<keyword evidence="9" id="KW-0464">Manganese</keyword>
<evidence type="ECO:0000256" key="11">
    <source>
        <dbReference type="ARBA" id="ARBA00048336"/>
    </source>
</evidence>
<dbReference type="FunFam" id="3.60.40.10:FF:000010">
    <property type="entry name" value="Probable protein phosphatase 2C 39"/>
    <property type="match status" value="1"/>
</dbReference>
<keyword evidence="8" id="KW-0904">Protein phosphatase</keyword>
<feature type="compositionally biased region" description="Basic and acidic residues" evidence="12">
    <location>
        <begin position="20"/>
        <end position="34"/>
    </location>
</feature>
<dbReference type="SMART" id="SM00332">
    <property type="entry name" value="PP2Cc"/>
    <property type="match status" value="1"/>
</dbReference>
<comment type="similarity">
    <text evidence="3">Belongs to the PP2C family.</text>
</comment>
<comment type="cofactor">
    <cofactor evidence="2">
        <name>Mg(2+)</name>
        <dbReference type="ChEBI" id="CHEBI:18420"/>
    </cofactor>
</comment>
<dbReference type="Pfam" id="PF00481">
    <property type="entry name" value="PP2C"/>
    <property type="match status" value="1"/>
</dbReference>
<reference evidence="14 15" key="1">
    <citation type="submission" date="2024-01" db="EMBL/GenBank/DDBJ databases">
        <title>The complete chloroplast genome sequence of Lithospermum erythrorhizon: insights into the phylogenetic relationship among Boraginaceae species and the maternal lineages of purple gromwells.</title>
        <authorList>
            <person name="Okada T."/>
            <person name="Watanabe K."/>
        </authorList>
    </citation>
    <scope>NUCLEOTIDE SEQUENCE [LARGE SCALE GENOMIC DNA]</scope>
</reference>
<evidence type="ECO:0000256" key="8">
    <source>
        <dbReference type="ARBA" id="ARBA00022912"/>
    </source>
</evidence>
<proteinExistence type="inferred from homology"/>
<evidence type="ECO:0000256" key="1">
    <source>
        <dbReference type="ARBA" id="ARBA00001936"/>
    </source>
</evidence>
<evidence type="ECO:0000256" key="4">
    <source>
        <dbReference type="ARBA" id="ARBA00013081"/>
    </source>
</evidence>
<dbReference type="AlphaFoldDB" id="A0AAV3QDI1"/>
<dbReference type="Gene3D" id="3.60.40.10">
    <property type="entry name" value="PPM-type phosphatase domain"/>
    <property type="match status" value="1"/>
</dbReference>
<dbReference type="EC" id="3.1.3.16" evidence="4"/>
<feature type="domain" description="PPM-type phosphatase" evidence="13">
    <location>
        <begin position="75"/>
        <end position="314"/>
    </location>
</feature>
<gene>
    <name evidence="14" type="ORF">LIER_17947</name>
</gene>
<comment type="caution">
    <text evidence="14">The sequence shown here is derived from an EMBL/GenBank/DDBJ whole genome shotgun (WGS) entry which is preliminary data.</text>
</comment>
<dbReference type="Proteomes" id="UP001454036">
    <property type="component" value="Unassembled WGS sequence"/>
</dbReference>
<evidence type="ECO:0000256" key="5">
    <source>
        <dbReference type="ARBA" id="ARBA00022723"/>
    </source>
</evidence>
<dbReference type="InterPro" id="IPR015655">
    <property type="entry name" value="PP2C"/>
</dbReference>
<name>A0AAV3QDI1_LITER</name>
<evidence type="ECO:0000313" key="15">
    <source>
        <dbReference type="Proteomes" id="UP001454036"/>
    </source>
</evidence>
<organism evidence="14 15">
    <name type="scientific">Lithospermum erythrorhizon</name>
    <name type="common">Purple gromwell</name>
    <name type="synonym">Lithospermum officinale var. erythrorhizon</name>
    <dbReference type="NCBI Taxonomy" id="34254"/>
    <lineage>
        <taxon>Eukaryota</taxon>
        <taxon>Viridiplantae</taxon>
        <taxon>Streptophyta</taxon>
        <taxon>Embryophyta</taxon>
        <taxon>Tracheophyta</taxon>
        <taxon>Spermatophyta</taxon>
        <taxon>Magnoliopsida</taxon>
        <taxon>eudicotyledons</taxon>
        <taxon>Gunneridae</taxon>
        <taxon>Pentapetalae</taxon>
        <taxon>asterids</taxon>
        <taxon>lamiids</taxon>
        <taxon>Boraginales</taxon>
        <taxon>Boraginaceae</taxon>
        <taxon>Boraginoideae</taxon>
        <taxon>Lithospermeae</taxon>
        <taxon>Lithospermum</taxon>
    </lineage>
</organism>
<evidence type="ECO:0000256" key="7">
    <source>
        <dbReference type="ARBA" id="ARBA00022842"/>
    </source>
</evidence>
<dbReference type="InterPro" id="IPR001932">
    <property type="entry name" value="PPM-type_phosphatase-like_dom"/>
</dbReference>
<dbReference type="PANTHER" id="PTHR47992">
    <property type="entry name" value="PROTEIN PHOSPHATASE"/>
    <property type="match status" value="1"/>
</dbReference>
<dbReference type="PROSITE" id="PS51746">
    <property type="entry name" value="PPM_2"/>
    <property type="match status" value="1"/>
</dbReference>